<protein>
    <submittedName>
        <fullName evidence="6">IclR family transcriptional regulator</fullName>
    </submittedName>
</protein>
<name>A0ABQ1V392_9NOCA</name>
<dbReference type="EMBL" id="BMCS01000002">
    <property type="protein sequence ID" value="GGF34478.1"/>
    <property type="molecule type" value="Genomic_DNA"/>
</dbReference>
<dbReference type="Pfam" id="PF09339">
    <property type="entry name" value="HTH_IclR"/>
    <property type="match status" value="1"/>
</dbReference>
<comment type="caution">
    <text evidence="6">The sequence shown here is derived from an EMBL/GenBank/DDBJ whole genome shotgun (WGS) entry which is preliminary data.</text>
</comment>
<dbReference type="RefSeq" id="WP_188491006.1">
    <property type="nucleotide sequence ID" value="NZ_BMCS01000002.1"/>
</dbReference>
<evidence type="ECO:0000256" key="2">
    <source>
        <dbReference type="ARBA" id="ARBA00023125"/>
    </source>
</evidence>
<dbReference type="SUPFAM" id="SSF46785">
    <property type="entry name" value="Winged helix' DNA-binding domain"/>
    <property type="match status" value="1"/>
</dbReference>
<keyword evidence="3" id="KW-0804">Transcription</keyword>
<reference evidence="7" key="1">
    <citation type="journal article" date="2019" name="Int. J. Syst. Evol. Microbiol.">
        <title>The Global Catalogue of Microorganisms (GCM) 10K type strain sequencing project: providing services to taxonomists for standard genome sequencing and annotation.</title>
        <authorList>
            <consortium name="The Broad Institute Genomics Platform"/>
            <consortium name="The Broad Institute Genome Sequencing Center for Infectious Disease"/>
            <person name="Wu L."/>
            <person name="Ma J."/>
        </authorList>
    </citation>
    <scope>NUCLEOTIDE SEQUENCE [LARGE SCALE GENOMIC DNA]</scope>
    <source>
        <strain evidence="7">CCM 7855</strain>
    </source>
</reference>
<evidence type="ECO:0000256" key="1">
    <source>
        <dbReference type="ARBA" id="ARBA00023015"/>
    </source>
</evidence>
<feature type="domain" description="IclR-ED" evidence="5">
    <location>
        <begin position="56"/>
        <end position="252"/>
    </location>
</feature>
<gene>
    <name evidence="6" type="ORF">GCM10007298_32840</name>
</gene>
<dbReference type="Gene3D" id="3.30.450.40">
    <property type="match status" value="1"/>
</dbReference>
<dbReference type="InterPro" id="IPR050707">
    <property type="entry name" value="HTH_MetabolicPath_Reg"/>
</dbReference>
<dbReference type="InterPro" id="IPR029016">
    <property type="entry name" value="GAF-like_dom_sf"/>
</dbReference>
<dbReference type="InterPro" id="IPR036390">
    <property type="entry name" value="WH_DNA-bd_sf"/>
</dbReference>
<keyword evidence="2" id="KW-0238">DNA-binding</keyword>
<proteinExistence type="predicted"/>
<dbReference type="SUPFAM" id="SSF55781">
    <property type="entry name" value="GAF domain-like"/>
    <property type="match status" value="1"/>
</dbReference>
<sequence>MPGLIQSVERATAVLHLLATRPEPVPLSEIASALGLAKTTTHGLVRTLVAVGAVEQTADTAGYYLADDPFGARKDRWDVNEVRSRAMNWTDALAARTGMATQISVLRGREVRIVHDVLAAHGDGLVLRTGKSVPAHATAHGRIHLAFDVHLARELIASGLPAVTHRTITDGAQLARELAAVRDSGWACGRGDLEADVATLAAPIRDQGGSVMAAVGLSGEIDEVCTRSGAPRPALLDNLIAAARSISRSMGHGQLQ</sequence>
<dbReference type="InterPro" id="IPR036388">
    <property type="entry name" value="WH-like_DNA-bd_sf"/>
</dbReference>
<dbReference type="InterPro" id="IPR014757">
    <property type="entry name" value="Tscrpt_reg_IclR_C"/>
</dbReference>
<dbReference type="Gene3D" id="1.10.10.10">
    <property type="entry name" value="Winged helix-like DNA-binding domain superfamily/Winged helix DNA-binding domain"/>
    <property type="match status" value="1"/>
</dbReference>
<dbReference type="InterPro" id="IPR005471">
    <property type="entry name" value="Tscrpt_reg_IclR_N"/>
</dbReference>
<evidence type="ECO:0000313" key="7">
    <source>
        <dbReference type="Proteomes" id="UP000632454"/>
    </source>
</evidence>
<dbReference type="PANTHER" id="PTHR30136:SF24">
    <property type="entry name" value="HTH-TYPE TRANSCRIPTIONAL REPRESSOR ALLR"/>
    <property type="match status" value="1"/>
</dbReference>
<dbReference type="PANTHER" id="PTHR30136">
    <property type="entry name" value="HELIX-TURN-HELIX TRANSCRIPTIONAL REGULATOR, ICLR FAMILY"/>
    <property type="match status" value="1"/>
</dbReference>
<dbReference type="Pfam" id="PF01614">
    <property type="entry name" value="IclR_C"/>
    <property type="match status" value="1"/>
</dbReference>
<evidence type="ECO:0000313" key="6">
    <source>
        <dbReference type="EMBL" id="GGF34478.1"/>
    </source>
</evidence>
<keyword evidence="7" id="KW-1185">Reference proteome</keyword>
<feature type="domain" description="HTH iclR-type" evidence="4">
    <location>
        <begin position="5"/>
        <end position="67"/>
    </location>
</feature>
<dbReference type="Proteomes" id="UP000632454">
    <property type="component" value="Unassembled WGS sequence"/>
</dbReference>
<keyword evidence="1" id="KW-0805">Transcription regulation</keyword>
<organism evidence="6 7">
    <name type="scientific">Williamsia phyllosphaerae</name>
    <dbReference type="NCBI Taxonomy" id="885042"/>
    <lineage>
        <taxon>Bacteria</taxon>
        <taxon>Bacillati</taxon>
        <taxon>Actinomycetota</taxon>
        <taxon>Actinomycetes</taxon>
        <taxon>Mycobacteriales</taxon>
        <taxon>Nocardiaceae</taxon>
        <taxon>Williamsia</taxon>
    </lineage>
</organism>
<evidence type="ECO:0000259" key="4">
    <source>
        <dbReference type="PROSITE" id="PS51077"/>
    </source>
</evidence>
<dbReference type="SMART" id="SM00346">
    <property type="entry name" value="HTH_ICLR"/>
    <property type="match status" value="1"/>
</dbReference>
<evidence type="ECO:0000256" key="3">
    <source>
        <dbReference type="ARBA" id="ARBA00023163"/>
    </source>
</evidence>
<evidence type="ECO:0000259" key="5">
    <source>
        <dbReference type="PROSITE" id="PS51078"/>
    </source>
</evidence>
<dbReference type="PROSITE" id="PS51077">
    <property type="entry name" value="HTH_ICLR"/>
    <property type="match status" value="1"/>
</dbReference>
<dbReference type="PROSITE" id="PS51078">
    <property type="entry name" value="ICLR_ED"/>
    <property type="match status" value="1"/>
</dbReference>
<accession>A0ABQ1V392</accession>